<organism evidence="2 3">
    <name type="scientific">Acrobeloides nanus</name>
    <dbReference type="NCBI Taxonomy" id="290746"/>
    <lineage>
        <taxon>Eukaryota</taxon>
        <taxon>Metazoa</taxon>
        <taxon>Ecdysozoa</taxon>
        <taxon>Nematoda</taxon>
        <taxon>Chromadorea</taxon>
        <taxon>Rhabditida</taxon>
        <taxon>Tylenchina</taxon>
        <taxon>Cephalobomorpha</taxon>
        <taxon>Cephaloboidea</taxon>
        <taxon>Cephalobidae</taxon>
        <taxon>Acrobeloides</taxon>
    </lineage>
</organism>
<evidence type="ECO:0000313" key="3">
    <source>
        <dbReference type="WBParaSite" id="ACRNAN_scaffold21148.g32256.t1"/>
    </source>
</evidence>
<keyword evidence="1" id="KW-0812">Transmembrane</keyword>
<accession>A0A914D8P1</accession>
<dbReference type="Proteomes" id="UP000887540">
    <property type="component" value="Unplaced"/>
</dbReference>
<evidence type="ECO:0000313" key="2">
    <source>
        <dbReference type="Proteomes" id="UP000887540"/>
    </source>
</evidence>
<keyword evidence="1" id="KW-1133">Transmembrane helix</keyword>
<protein>
    <submittedName>
        <fullName evidence="3">Uncharacterized protein</fullName>
    </submittedName>
</protein>
<proteinExistence type="predicted"/>
<keyword evidence="2" id="KW-1185">Reference proteome</keyword>
<keyword evidence="1" id="KW-0472">Membrane</keyword>
<name>A0A914D8P1_9BILA</name>
<feature type="transmembrane region" description="Helical" evidence="1">
    <location>
        <begin position="62"/>
        <end position="87"/>
    </location>
</feature>
<reference evidence="3" key="1">
    <citation type="submission" date="2022-11" db="UniProtKB">
        <authorList>
            <consortium name="WormBaseParasite"/>
        </authorList>
    </citation>
    <scope>IDENTIFICATION</scope>
</reference>
<dbReference type="AlphaFoldDB" id="A0A914D8P1"/>
<sequence>MGLFCTCSDANDCKLSEFGFGTQFELCRECYALQTSKPDVMQMKAIHQQIIDNSSHNDIQYIILYIAFAFVVGMTVGYLIHCFGSYWKDIRTRFNI</sequence>
<evidence type="ECO:0000256" key="1">
    <source>
        <dbReference type="SAM" id="Phobius"/>
    </source>
</evidence>
<dbReference type="WBParaSite" id="ACRNAN_scaffold21148.g32256.t1">
    <property type="protein sequence ID" value="ACRNAN_scaffold21148.g32256.t1"/>
    <property type="gene ID" value="ACRNAN_scaffold21148.g32256"/>
</dbReference>